<organism evidence="9 10">
    <name type="scientific">Cocos nucifera</name>
    <name type="common">Coconut palm</name>
    <dbReference type="NCBI Taxonomy" id="13894"/>
    <lineage>
        <taxon>Eukaryota</taxon>
        <taxon>Viridiplantae</taxon>
        <taxon>Streptophyta</taxon>
        <taxon>Embryophyta</taxon>
        <taxon>Tracheophyta</taxon>
        <taxon>Spermatophyta</taxon>
        <taxon>Magnoliopsida</taxon>
        <taxon>Liliopsida</taxon>
        <taxon>Arecaceae</taxon>
        <taxon>Arecoideae</taxon>
        <taxon>Cocoseae</taxon>
        <taxon>Attaleinae</taxon>
        <taxon>Cocos</taxon>
    </lineage>
</organism>
<comment type="subcellular location">
    <subcellularLocation>
        <location evidence="1">Membrane</location>
        <topology evidence="1">Multi-pass membrane protein</topology>
    </subcellularLocation>
</comment>
<dbReference type="Proteomes" id="UP000797356">
    <property type="component" value="Chromosome 14"/>
</dbReference>
<dbReference type="PANTHER" id="PTHR24186:SF54">
    <property type="entry name" value="PGG DOMAIN-CONTAINING PROTEIN"/>
    <property type="match status" value="1"/>
</dbReference>
<evidence type="ECO:0000256" key="5">
    <source>
        <dbReference type="ARBA" id="ARBA00023043"/>
    </source>
</evidence>
<reference evidence="9" key="2">
    <citation type="submission" date="2019-07" db="EMBL/GenBank/DDBJ databases">
        <authorList>
            <person name="Yang Y."/>
            <person name="Bocs S."/>
            <person name="Baudouin L."/>
        </authorList>
    </citation>
    <scope>NUCLEOTIDE SEQUENCE</scope>
    <source>
        <tissue evidence="9">Spear leaf of Hainan Tall coconut</tissue>
    </source>
</reference>
<evidence type="ECO:0000256" key="3">
    <source>
        <dbReference type="ARBA" id="ARBA00022737"/>
    </source>
</evidence>
<feature type="transmembrane region" description="Helical" evidence="7">
    <location>
        <begin position="20"/>
        <end position="43"/>
    </location>
</feature>
<dbReference type="PANTHER" id="PTHR24186">
    <property type="entry name" value="PROTEIN PHOSPHATASE 1 REGULATORY SUBUNIT"/>
    <property type="match status" value="1"/>
</dbReference>
<dbReference type="InterPro" id="IPR026961">
    <property type="entry name" value="PGG_dom"/>
</dbReference>
<dbReference type="Pfam" id="PF13962">
    <property type="entry name" value="PGG"/>
    <property type="match status" value="1"/>
</dbReference>
<evidence type="ECO:0000256" key="6">
    <source>
        <dbReference type="ARBA" id="ARBA00023136"/>
    </source>
</evidence>
<dbReference type="EMBL" id="CM017885">
    <property type="protein sequence ID" value="KAG1367965.1"/>
    <property type="molecule type" value="Genomic_DNA"/>
</dbReference>
<proteinExistence type="predicted"/>
<feature type="transmembrane region" description="Helical" evidence="7">
    <location>
        <begin position="106"/>
        <end position="126"/>
    </location>
</feature>
<comment type="caution">
    <text evidence="9">The sequence shown here is derived from an EMBL/GenBank/DDBJ whole genome shotgun (WGS) entry which is preliminary data.</text>
</comment>
<keyword evidence="2 7" id="KW-0812">Transmembrane</keyword>
<evidence type="ECO:0000259" key="8">
    <source>
        <dbReference type="Pfam" id="PF13962"/>
    </source>
</evidence>
<evidence type="ECO:0000256" key="4">
    <source>
        <dbReference type="ARBA" id="ARBA00022989"/>
    </source>
</evidence>
<accession>A0A8K0IUS9</accession>
<reference evidence="9" key="1">
    <citation type="journal article" date="2017" name="Gigascience">
        <title>The genome draft of coconut (Cocos nucifera).</title>
        <authorList>
            <person name="Xiao Y."/>
            <person name="Xu P."/>
            <person name="Fan H."/>
            <person name="Baudouin L."/>
            <person name="Xia W."/>
            <person name="Bocs S."/>
            <person name="Xu J."/>
            <person name="Li Q."/>
            <person name="Guo A."/>
            <person name="Zhou L."/>
            <person name="Li J."/>
            <person name="Wu Y."/>
            <person name="Ma Z."/>
            <person name="Armero A."/>
            <person name="Issali A.E."/>
            <person name="Liu N."/>
            <person name="Peng M."/>
            <person name="Yang Y."/>
        </authorList>
    </citation>
    <scope>NUCLEOTIDE SEQUENCE</scope>
    <source>
        <tissue evidence="9">Spear leaf of Hainan Tall coconut</tissue>
    </source>
</reference>
<sequence length="176" mass="19601">MESGQQKTRRRRIQPLTQRYTQNTTVTAILIATVTFAAAFTMPGGFSSNEGPDEGLPILARKAAFKVFLISDTIAMATSLAVSFLRIFAGWEDIDFLLHYRASTRTLLWCAFAAMSVAFGTAMFTVVAPGNLWLAILICLLRCALPLLTDILGRWPLHMLRLRLGRTLRPDLLQQV</sequence>
<keyword evidence="5" id="KW-0040">ANK repeat</keyword>
<dbReference type="GO" id="GO:0005886">
    <property type="term" value="C:plasma membrane"/>
    <property type="evidence" value="ECO:0007669"/>
    <property type="project" value="TreeGrafter"/>
</dbReference>
<keyword evidence="3" id="KW-0677">Repeat</keyword>
<feature type="domain" description="PGG" evidence="8">
    <location>
        <begin position="19"/>
        <end position="125"/>
    </location>
</feature>
<evidence type="ECO:0000256" key="7">
    <source>
        <dbReference type="SAM" id="Phobius"/>
    </source>
</evidence>
<keyword evidence="10" id="KW-1185">Reference proteome</keyword>
<name>A0A8K0IUS9_COCNU</name>
<evidence type="ECO:0000313" key="10">
    <source>
        <dbReference type="Proteomes" id="UP000797356"/>
    </source>
</evidence>
<feature type="transmembrane region" description="Helical" evidence="7">
    <location>
        <begin position="132"/>
        <end position="153"/>
    </location>
</feature>
<keyword evidence="4 7" id="KW-1133">Transmembrane helix</keyword>
<evidence type="ECO:0000256" key="1">
    <source>
        <dbReference type="ARBA" id="ARBA00004141"/>
    </source>
</evidence>
<dbReference type="OrthoDB" id="10040922at2759"/>
<protein>
    <submittedName>
        <fullName evidence="9">Putative Ankyrin repeat-containing protein ITN1</fullName>
    </submittedName>
</protein>
<keyword evidence="6 7" id="KW-0472">Membrane</keyword>
<gene>
    <name evidence="9" type="ORF">COCNU_14G004330</name>
</gene>
<feature type="transmembrane region" description="Helical" evidence="7">
    <location>
        <begin position="63"/>
        <end position="85"/>
    </location>
</feature>
<evidence type="ECO:0000256" key="2">
    <source>
        <dbReference type="ARBA" id="ARBA00022692"/>
    </source>
</evidence>
<evidence type="ECO:0000313" key="9">
    <source>
        <dbReference type="EMBL" id="KAG1367965.1"/>
    </source>
</evidence>
<dbReference type="AlphaFoldDB" id="A0A8K0IUS9"/>